<dbReference type="Pfam" id="PF10444">
    <property type="entry name" value="Nbl1_Borealin_N"/>
    <property type="match status" value="1"/>
</dbReference>
<organism evidence="2">
    <name type="scientific">Aphanomyces invadans</name>
    <dbReference type="NCBI Taxonomy" id="157072"/>
    <lineage>
        <taxon>Eukaryota</taxon>
        <taxon>Sar</taxon>
        <taxon>Stramenopiles</taxon>
        <taxon>Oomycota</taxon>
        <taxon>Saprolegniomycetes</taxon>
        <taxon>Saprolegniales</taxon>
        <taxon>Verrucalvaceae</taxon>
        <taxon>Aphanomyces</taxon>
    </lineage>
</organism>
<dbReference type="InterPro" id="IPR018851">
    <property type="entry name" value="Borealin_N"/>
</dbReference>
<accession>A0A024UD43</accession>
<dbReference type="EMBL" id="KI913959">
    <property type="protein sequence ID" value="ETW03538.1"/>
    <property type="molecule type" value="Genomic_DNA"/>
</dbReference>
<sequence>MELQVKSKVDDMERQVEERCKRLKTLMDGYVEELKNQFIRDTIPIPEKIRSMPIDSFLLEYKGDLSSFGEQTFSSNGSPIEADPLPISSATKGKLFVMMDETNATHMNIVIKDKTTNAESVVDITNGKDLLRLTQNSDKEQARLALKKMQAYLDNVLEHLDGVP</sequence>
<dbReference type="VEuPathDB" id="FungiDB:H310_04966"/>
<dbReference type="GeneID" id="20082016"/>
<evidence type="ECO:0000259" key="1">
    <source>
        <dbReference type="Pfam" id="PF10444"/>
    </source>
</evidence>
<dbReference type="Gene3D" id="6.10.250.1900">
    <property type="match status" value="1"/>
</dbReference>
<protein>
    <recommendedName>
        <fullName evidence="1">Borealin N-terminal domain-containing protein</fullName>
    </recommendedName>
</protein>
<evidence type="ECO:0000313" key="2">
    <source>
        <dbReference type="EMBL" id="ETW03538.1"/>
    </source>
</evidence>
<name>A0A024UD43_9STRA</name>
<dbReference type="OrthoDB" id="70701at2759"/>
<dbReference type="AlphaFoldDB" id="A0A024UD43"/>
<gene>
    <name evidence="2" type="ORF">H310_04966</name>
</gene>
<dbReference type="RefSeq" id="XP_008867767.1">
    <property type="nucleotide sequence ID" value="XM_008869545.1"/>
</dbReference>
<reference evidence="2" key="1">
    <citation type="submission" date="2013-12" db="EMBL/GenBank/DDBJ databases">
        <title>The Genome Sequence of Aphanomyces invadans NJM9701.</title>
        <authorList>
            <consortium name="The Broad Institute Genomics Platform"/>
            <person name="Russ C."/>
            <person name="Tyler B."/>
            <person name="van West P."/>
            <person name="Dieguez-Uribeondo J."/>
            <person name="Young S.K."/>
            <person name="Zeng Q."/>
            <person name="Gargeya S."/>
            <person name="Fitzgerald M."/>
            <person name="Abouelleil A."/>
            <person name="Alvarado L."/>
            <person name="Chapman S.B."/>
            <person name="Gainer-Dewar J."/>
            <person name="Goldberg J."/>
            <person name="Griggs A."/>
            <person name="Gujja S."/>
            <person name="Hansen M."/>
            <person name="Howarth C."/>
            <person name="Imamovic A."/>
            <person name="Ireland A."/>
            <person name="Larimer J."/>
            <person name="McCowan C."/>
            <person name="Murphy C."/>
            <person name="Pearson M."/>
            <person name="Poon T.W."/>
            <person name="Priest M."/>
            <person name="Roberts A."/>
            <person name="Saif S."/>
            <person name="Shea T."/>
            <person name="Sykes S."/>
            <person name="Wortman J."/>
            <person name="Nusbaum C."/>
            <person name="Birren B."/>
        </authorList>
    </citation>
    <scope>NUCLEOTIDE SEQUENCE [LARGE SCALE GENOMIC DNA]</scope>
    <source>
        <strain evidence="2">NJM9701</strain>
    </source>
</reference>
<feature type="domain" description="Borealin N-terminal" evidence="1">
    <location>
        <begin position="9"/>
        <end position="58"/>
    </location>
</feature>
<proteinExistence type="predicted"/>